<gene>
    <name evidence="6" type="ORF">VP06_18075</name>
</gene>
<dbReference type="RefSeq" id="WP_048465158.1">
    <property type="nucleotide sequence ID" value="NZ_LABX01000139.1"/>
</dbReference>
<sequence>MQPKASRSFARGLAVLEALNRLGSATALMLAKESKVPRATVYRLLQTLLDLGYVRRSPGDDRYQLSLKIRGLSEGFEDEHWISAVAAPVLLDLTKSISWPCDVSTLEGIRMIIRDTTHRVAPLSIDRNMVGRELPLLGSSAGLAYIAFTSAAERTTLLSLLARSEDPADAPARDTAYAERVIAATQRLGYGLRQGGPIWPHSGAMALPIMDGDRVLGCISAIWMARVIGHDEGVERCLAPLRGAKATIEARLTAGANQDAGLSTSRAD</sequence>
<evidence type="ECO:0000256" key="2">
    <source>
        <dbReference type="ARBA" id="ARBA00023125"/>
    </source>
</evidence>
<dbReference type="PROSITE" id="PS51078">
    <property type="entry name" value="ICLR_ED"/>
    <property type="match status" value="1"/>
</dbReference>
<feature type="domain" description="IclR-ED" evidence="5">
    <location>
        <begin position="68"/>
        <end position="254"/>
    </location>
</feature>
<evidence type="ECO:0008006" key="8">
    <source>
        <dbReference type="Google" id="ProtNLM"/>
    </source>
</evidence>
<dbReference type="OrthoDB" id="6057486at2"/>
<organism evidence="6 7">
    <name type="scientific">Methylobacterium aquaticum</name>
    <dbReference type="NCBI Taxonomy" id="270351"/>
    <lineage>
        <taxon>Bacteria</taxon>
        <taxon>Pseudomonadati</taxon>
        <taxon>Pseudomonadota</taxon>
        <taxon>Alphaproteobacteria</taxon>
        <taxon>Hyphomicrobiales</taxon>
        <taxon>Methylobacteriaceae</taxon>
        <taxon>Methylobacterium</taxon>
    </lineage>
</organism>
<dbReference type="Pfam" id="PF09339">
    <property type="entry name" value="HTH_IclR"/>
    <property type="match status" value="1"/>
</dbReference>
<keyword evidence="2" id="KW-0238">DNA-binding</keyword>
<dbReference type="InterPro" id="IPR050707">
    <property type="entry name" value="HTH_MetabolicPath_Reg"/>
</dbReference>
<evidence type="ECO:0000259" key="5">
    <source>
        <dbReference type="PROSITE" id="PS51078"/>
    </source>
</evidence>
<dbReference type="Proteomes" id="UP000035929">
    <property type="component" value="Unassembled WGS sequence"/>
</dbReference>
<proteinExistence type="predicted"/>
<dbReference type="Gene3D" id="3.30.450.40">
    <property type="match status" value="1"/>
</dbReference>
<evidence type="ECO:0000313" key="7">
    <source>
        <dbReference type="Proteomes" id="UP000035929"/>
    </source>
</evidence>
<dbReference type="PATRIC" id="fig|270351.6.peg.1203"/>
<dbReference type="PANTHER" id="PTHR30136">
    <property type="entry name" value="HELIX-TURN-HELIX TRANSCRIPTIONAL REGULATOR, ICLR FAMILY"/>
    <property type="match status" value="1"/>
</dbReference>
<dbReference type="InterPro" id="IPR036388">
    <property type="entry name" value="WH-like_DNA-bd_sf"/>
</dbReference>
<dbReference type="GO" id="GO:0003700">
    <property type="term" value="F:DNA-binding transcription factor activity"/>
    <property type="evidence" value="ECO:0007669"/>
    <property type="project" value="TreeGrafter"/>
</dbReference>
<dbReference type="SMART" id="SM00346">
    <property type="entry name" value="HTH_ICLR"/>
    <property type="match status" value="1"/>
</dbReference>
<dbReference type="PANTHER" id="PTHR30136:SF23">
    <property type="entry name" value="DNA-BINDING TRANSCRIPTIONAL ACTIVATOR MHPR"/>
    <property type="match status" value="1"/>
</dbReference>
<dbReference type="InterPro" id="IPR036390">
    <property type="entry name" value="WH_DNA-bd_sf"/>
</dbReference>
<dbReference type="GO" id="GO:0045892">
    <property type="term" value="P:negative regulation of DNA-templated transcription"/>
    <property type="evidence" value="ECO:0007669"/>
    <property type="project" value="TreeGrafter"/>
</dbReference>
<comment type="caution">
    <text evidence="6">The sequence shown here is derived from an EMBL/GenBank/DDBJ whole genome shotgun (WGS) entry which is preliminary data.</text>
</comment>
<reference evidence="6 7" key="1">
    <citation type="submission" date="2015-03" db="EMBL/GenBank/DDBJ databases">
        <title>Genome sequencing of Methylobacterium aquaticum DSM16371 type strain.</title>
        <authorList>
            <person name="Chaudhry V."/>
            <person name="Patil P.B."/>
        </authorList>
    </citation>
    <scope>NUCLEOTIDE SEQUENCE [LARGE SCALE GENOMIC DNA]</scope>
    <source>
        <strain evidence="6 7">DSM 16371</strain>
    </source>
</reference>
<keyword evidence="1" id="KW-0805">Transcription regulation</keyword>
<dbReference type="SUPFAM" id="SSF55781">
    <property type="entry name" value="GAF domain-like"/>
    <property type="match status" value="1"/>
</dbReference>
<dbReference type="GO" id="GO:0003677">
    <property type="term" value="F:DNA binding"/>
    <property type="evidence" value="ECO:0007669"/>
    <property type="project" value="UniProtKB-KW"/>
</dbReference>
<evidence type="ECO:0000256" key="3">
    <source>
        <dbReference type="ARBA" id="ARBA00023163"/>
    </source>
</evidence>
<dbReference type="Gene3D" id="1.10.10.10">
    <property type="entry name" value="Winged helix-like DNA-binding domain superfamily/Winged helix DNA-binding domain"/>
    <property type="match status" value="1"/>
</dbReference>
<dbReference type="InterPro" id="IPR029016">
    <property type="entry name" value="GAF-like_dom_sf"/>
</dbReference>
<evidence type="ECO:0000259" key="4">
    <source>
        <dbReference type="PROSITE" id="PS51077"/>
    </source>
</evidence>
<dbReference type="InterPro" id="IPR014757">
    <property type="entry name" value="Tscrpt_reg_IclR_C"/>
</dbReference>
<dbReference type="SUPFAM" id="SSF46785">
    <property type="entry name" value="Winged helix' DNA-binding domain"/>
    <property type="match status" value="1"/>
</dbReference>
<feature type="domain" description="HTH iclR-type" evidence="4">
    <location>
        <begin position="6"/>
        <end position="67"/>
    </location>
</feature>
<dbReference type="EMBL" id="LABX01000139">
    <property type="protein sequence ID" value="KMO32225.1"/>
    <property type="molecule type" value="Genomic_DNA"/>
</dbReference>
<dbReference type="AlphaFoldDB" id="A0A0J6SAI2"/>
<dbReference type="InterPro" id="IPR005471">
    <property type="entry name" value="Tscrpt_reg_IclR_N"/>
</dbReference>
<keyword evidence="3" id="KW-0804">Transcription</keyword>
<dbReference type="PROSITE" id="PS51077">
    <property type="entry name" value="HTH_ICLR"/>
    <property type="match status" value="1"/>
</dbReference>
<evidence type="ECO:0000313" key="6">
    <source>
        <dbReference type="EMBL" id="KMO32225.1"/>
    </source>
</evidence>
<accession>A0A0J6SAI2</accession>
<name>A0A0J6SAI2_9HYPH</name>
<evidence type="ECO:0000256" key="1">
    <source>
        <dbReference type="ARBA" id="ARBA00023015"/>
    </source>
</evidence>
<protein>
    <recommendedName>
        <fullName evidence="8">Transcriptional regulator</fullName>
    </recommendedName>
</protein>